<reference evidence="4 5" key="1">
    <citation type="submission" date="2020-02" db="EMBL/GenBank/DDBJ databases">
        <title>Draft genome sequence of Haematococcus lacustris strain NIES-144.</title>
        <authorList>
            <person name="Morimoto D."/>
            <person name="Nakagawa S."/>
            <person name="Yoshida T."/>
            <person name="Sawayama S."/>
        </authorList>
    </citation>
    <scope>NUCLEOTIDE SEQUENCE [LARGE SCALE GENOMIC DNA]</scope>
    <source>
        <strain evidence="4 5">NIES-144</strain>
    </source>
</reference>
<keyword evidence="5" id="KW-1185">Reference proteome</keyword>
<name>A0A699ZED7_HAELA</name>
<dbReference type="GO" id="GO:0005634">
    <property type="term" value="C:nucleus"/>
    <property type="evidence" value="ECO:0007669"/>
    <property type="project" value="TreeGrafter"/>
</dbReference>
<evidence type="ECO:0000259" key="3">
    <source>
        <dbReference type="Pfam" id="PF16575"/>
    </source>
</evidence>
<evidence type="ECO:0000313" key="4">
    <source>
        <dbReference type="EMBL" id="GFH19630.1"/>
    </source>
</evidence>
<dbReference type="GO" id="GO:0005524">
    <property type="term" value="F:ATP binding"/>
    <property type="evidence" value="ECO:0007669"/>
    <property type="project" value="UniProtKB-KW"/>
</dbReference>
<gene>
    <name evidence="4" type="ORF">HaLaN_16603</name>
</gene>
<keyword evidence="2" id="KW-0067">ATP-binding</keyword>
<proteinExistence type="predicted"/>
<evidence type="ECO:0000313" key="5">
    <source>
        <dbReference type="Proteomes" id="UP000485058"/>
    </source>
</evidence>
<feature type="domain" description="Clp1 P-loop" evidence="3">
    <location>
        <begin position="1"/>
        <end position="89"/>
    </location>
</feature>
<comment type="caution">
    <text evidence="4">The sequence shown here is derived from an EMBL/GenBank/DDBJ whole genome shotgun (WGS) entry which is preliminary data.</text>
</comment>
<dbReference type="InterPro" id="IPR027417">
    <property type="entry name" value="P-loop_NTPase"/>
</dbReference>
<dbReference type="Gene3D" id="3.40.50.300">
    <property type="entry name" value="P-loop containing nucleotide triphosphate hydrolases"/>
    <property type="match status" value="1"/>
</dbReference>
<evidence type="ECO:0000256" key="1">
    <source>
        <dbReference type="ARBA" id="ARBA00022741"/>
    </source>
</evidence>
<feature type="non-terminal residue" evidence="4">
    <location>
        <position position="89"/>
    </location>
</feature>
<dbReference type="PANTHER" id="PTHR12755:SF6">
    <property type="entry name" value="POLYRIBONUCLEOTIDE 5'-HYDROXYL-KINASE CLP1"/>
    <property type="match status" value="1"/>
</dbReference>
<dbReference type="Proteomes" id="UP000485058">
    <property type="component" value="Unassembled WGS sequence"/>
</dbReference>
<protein>
    <submittedName>
        <fullName evidence="4">Protein CLP1 homolog</fullName>
    </submittedName>
</protein>
<evidence type="ECO:0000256" key="2">
    <source>
        <dbReference type="ARBA" id="ARBA00022840"/>
    </source>
</evidence>
<dbReference type="PANTHER" id="PTHR12755">
    <property type="entry name" value="CLEAVAGE/POLYADENYLATION FACTOR IA SUBUNIT CLP1P"/>
    <property type="match status" value="1"/>
</dbReference>
<feature type="non-terminal residue" evidence="4">
    <location>
        <position position="1"/>
    </location>
</feature>
<dbReference type="InterPro" id="IPR045116">
    <property type="entry name" value="Clp1/Grc3"/>
</dbReference>
<dbReference type="AlphaFoldDB" id="A0A699ZED7"/>
<organism evidence="4 5">
    <name type="scientific">Haematococcus lacustris</name>
    <name type="common">Green alga</name>
    <name type="synonym">Haematococcus pluvialis</name>
    <dbReference type="NCBI Taxonomy" id="44745"/>
    <lineage>
        <taxon>Eukaryota</taxon>
        <taxon>Viridiplantae</taxon>
        <taxon>Chlorophyta</taxon>
        <taxon>core chlorophytes</taxon>
        <taxon>Chlorophyceae</taxon>
        <taxon>CS clade</taxon>
        <taxon>Chlamydomonadales</taxon>
        <taxon>Haematococcaceae</taxon>
        <taxon>Haematococcus</taxon>
    </lineage>
</organism>
<dbReference type="GO" id="GO:0051731">
    <property type="term" value="F:polynucleotide 5'-hydroxyl-kinase activity"/>
    <property type="evidence" value="ECO:0007669"/>
    <property type="project" value="InterPro"/>
</dbReference>
<dbReference type="EMBL" id="BLLF01001494">
    <property type="protein sequence ID" value="GFH19630.1"/>
    <property type="molecule type" value="Genomic_DNA"/>
</dbReference>
<dbReference type="Pfam" id="PF16575">
    <property type="entry name" value="CLP1_P"/>
    <property type="match status" value="1"/>
</dbReference>
<dbReference type="GO" id="GO:0006388">
    <property type="term" value="P:tRNA splicing, via endonucleolytic cleavage and ligation"/>
    <property type="evidence" value="ECO:0007669"/>
    <property type="project" value="TreeGrafter"/>
</dbReference>
<dbReference type="InterPro" id="IPR032319">
    <property type="entry name" value="CLP1_P"/>
</dbReference>
<accession>A0A699ZED7</accession>
<keyword evidence="1" id="KW-0547">Nucleotide-binding</keyword>
<sequence length="89" mass="9223">GKSTVCRLLLNWGVRSGWEPTFVDLDVGGFGGARVRAGQGNITVPGCVAACPVESPLEIEPEGASGSSLDLPLVHFFGHTSPGDAPELY</sequence>